<dbReference type="PANTHER" id="PTHR37690">
    <property type="entry name" value="CHORISMATE DEHYDRATASE"/>
    <property type="match status" value="1"/>
</dbReference>
<evidence type="ECO:0000256" key="2">
    <source>
        <dbReference type="ARBA" id="ARBA00022428"/>
    </source>
</evidence>
<comment type="similarity">
    <text evidence="4">Belongs to the MqnA/MqnD family. MqnA subfamily.</text>
</comment>
<name>A0ABW0R3X5_9BACL</name>
<evidence type="ECO:0000256" key="4">
    <source>
        <dbReference type="HAMAP-Rule" id="MF_00995"/>
    </source>
</evidence>
<comment type="caution">
    <text evidence="5">The sequence shown here is derived from an EMBL/GenBank/DDBJ whole genome shotgun (WGS) entry which is preliminary data.</text>
</comment>
<dbReference type="EC" id="4.2.1.151" evidence="4"/>
<evidence type="ECO:0000313" key="6">
    <source>
        <dbReference type="Proteomes" id="UP001596108"/>
    </source>
</evidence>
<dbReference type="SUPFAM" id="SSF53850">
    <property type="entry name" value="Periplasmic binding protein-like II"/>
    <property type="match status" value="1"/>
</dbReference>
<dbReference type="EMBL" id="JBHSNC010000056">
    <property type="protein sequence ID" value="MFC5531750.1"/>
    <property type="molecule type" value="Genomic_DNA"/>
</dbReference>
<evidence type="ECO:0000256" key="1">
    <source>
        <dbReference type="ARBA" id="ARBA00004863"/>
    </source>
</evidence>
<reference evidence="6" key="1">
    <citation type="journal article" date="2019" name="Int. J. Syst. Evol. Microbiol.">
        <title>The Global Catalogue of Microorganisms (GCM) 10K type strain sequencing project: providing services to taxonomists for standard genome sequencing and annotation.</title>
        <authorList>
            <consortium name="The Broad Institute Genomics Platform"/>
            <consortium name="The Broad Institute Genome Sequencing Center for Infectious Disease"/>
            <person name="Wu L."/>
            <person name="Ma J."/>
        </authorList>
    </citation>
    <scope>NUCLEOTIDE SEQUENCE [LARGE SCALE GENOMIC DNA]</scope>
    <source>
        <strain evidence="6">CGMCC 1.18578</strain>
    </source>
</reference>
<dbReference type="Proteomes" id="UP001596108">
    <property type="component" value="Unassembled WGS sequence"/>
</dbReference>
<organism evidence="5 6">
    <name type="scientific">Cohnella yongneupensis</name>
    <dbReference type="NCBI Taxonomy" id="425006"/>
    <lineage>
        <taxon>Bacteria</taxon>
        <taxon>Bacillati</taxon>
        <taxon>Bacillota</taxon>
        <taxon>Bacilli</taxon>
        <taxon>Bacillales</taxon>
        <taxon>Paenibacillaceae</taxon>
        <taxon>Cohnella</taxon>
    </lineage>
</organism>
<evidence type="ECO:0000313" key="5">
    <source>
        <dbReference type="EMBL" id="MFC5531750.1"/>
    </source>
</evidence>
<dbReference type="Pfam" id="PF02621">
    <property type="entry name" value="VitK2_biosynth"/>
    <property type="match status" value="1"/>
</dbReference>
<dbReference type="InterPro" id="IPR030868">
    <property type="entry name" value="MqnA"/>
</dbReference>
<comment type="function">
    <text evidence="4">Catalyzes the dehydration of chorismate into 3-[(1-carboxyvinyl)oxy]benzoate, a step in the biosynthesis of menaquinone (MK, vitamin K2).</text>
</comment>
<dbReference type="RefSeq" id="WP_378113713.1">
    <property type="nucleotide sequence ID" value="NZ_JBHSNC010000056.1"/>
</dbReference>
<comment type="catalytic activity">
    <reaction evidence="4">
        <text>chorismate = 3-[(1-carboxyvinyl)-oxy]benzoate + H2O</text>
        <dbReference type="Rhea" id="RHEA:40051"/>
        <dbReference type="ChEBI" id="CHEBI:15377"/>
        <dbReference type="ChEBI" id="CHEBI:29748"/>
        <dbReference type="ChEBI" id="CHEBI:76981"/>
        <dbReference type="EC" id="4.2.1.151"/>
    </reaction>
</comment>
<dbReference type="PANTHER" id="PTHR37690:SF1">
    <property type="entry name" value="CHORISMATE DEHYDRATASE"/>
    <property type="match status" value="1"/>
</dbReference>
<dbReference type="Gene3D" id="3.40.190.10">
    <property type="entry name" value="Periplasmic binding protein-like II"/>
    <property type="match status" value="2"/>
</dbReference>
<keyword evidence="6" id="KW-1185">Reference proteome</keyword>
<evidence type="ECO:0000256" key="3">
    <source>
        <dbReference type="ARBA" id="ARBA00023239"/>
    </source>
</evidence>
<comment type="pathway">
    <text evidence="1 4">Quinol/quinone metabolism; menaquinone biosynthesis.</text>
</comment>
<gene>
    <name evidence="4" type="primary">mqnA</name>
    <name evidence="5" type="ORF">ACFPQ4_20230</name>
</gene>
<dbReference type="HAMAP" id="MF_00995">
    <property type="entry name" value="MqnA"/>
    <property type="match status" value="1"/>
</dbReference>
<dbReference type="InterPro" id="IPR003773">
    <property type="entry name" value="Menaquinone_biosynth"/>
</dbReference>
<proteinExistence type="inferred from homology"/>
<dbReference type="CDD" id="cd13634">
    <property type="entry name" value="PBP2_Sco4506"/>
    <property type="match status" value="1"/>
</dbReference>
<protein>
    <recommendedName>
        <fullName evidence="4">Chorismate dehydratase</fullName>
        <ecNumber evidence="4">4.2.1.151</ecNumber>
    </recommendedName>
    <alternativeName>
        <fullName evidence="4">Menaquinone biosynthetic enzyme MqnA</fullName>
    </alternativeName>
</protein>
<accession>A0ABW0R3X5</accession>
<sequence length="288" mass="32209">MSDGPSRPMRIGRISYTNAWPVFHHFDASALREPAEIVSELPAALNRKLRQGEIDMAAISSYAFGLSSESYYLLPNLSVSANGRVQSILLFLKSPLEQVINGTIALTTASATSVNLLKIIMEKFYGGKPTYEDAEPSLGPMLENADAALLIGDHAIRASWEQHGYRVLDLGEVWNVWTGHWMTFAVWAVRREAAEANPEAVRAIYDGLIESKRRASENLEPIVEKAMQQIGGTSEYWYNYFANLCHDFGPQQKAGLSLYFRYAQELGLIDRPVELLELPLPRVAENFI</sequence>
<keyword evidence="2 4" id="KW-0474">Menaquinone biosynthesis</keyword>
<keyword evidence="3 4" id="KW-0456">Lyase</keyword>